<dbReference type="PRINTS" id="PR00368">
    <property type="entry name" value="FADPNR"/>
</dbReference>
<evidence type="ECO:0000256" key="2">
    <source>
        <dbReference type="ARBA" id="ARBA00005272"/>
    </source>
</evidence>
<evidence type="ECO:0000256" key="3">
    <source>
        <dbReference type="ARBA" id="ARBA00022630"/>
    </source>
</evidence>
<name>A0ABY3MV25_9GAMM</name>
<dbReference type="Proteomes" id="UP000815846">
    <property type="component" value="Unassembled WGS sequence"/>
</dbReference>
<dbReference type="SUPFAM" id="SSF51905">
    <property type="entry name" value="FAD/NAD(P)-binding domain"/>
    <property type="match status" value="2"/>
</dbReference>
<evidence type="ECO:0000259" key="7">
    <source>
        <dbReference type="Pfam" id="PF07992"/>
    </source>
</evidence>
<feature type="domain" description="FAD/NAD(P)-binding" evidence="7">
    <location>
        <begin position="1"/>
        <end position="347"/>
    </location>
</feature>
<keyword evidence="9" id="KW-1185">Reference proteome</keyword>
<gene>
    <name evidence="8" type="ORF">CWS31_012260</name>
</gene>
<accession>A0ABY3MV25</accession>
<reference evidence="8 9" key="1">
    <citation type="submission" date="2019-08" db="EMBL/GenBank/DDBJ databases">
        <title>Microbe sample from Colwellia echini.</title>
        <authorList>
            <person name="Christiansen L."/>
            <person name="Pathiraja D."/>
            <person name="Schultz-Johansen M."/>
            <person name="Choi I.-G."/>
            <person name="Stougaard P."/>
        </authorList>
    </citation>
    <scope>NUCLEOTIDE SEQUENCE [LARGE SCALE GENOMIC DNA]</scope>
    <source>
        <strain evidence="8 9">A3</strain>
    </source>
</reference>
<evidence type="ECO:0000313" key="9">
    <source>
        <dbReference type="Proteomes" id="UP000815846"/>
    </source>
</evidence>
<evidence type="ECO:0000256" key="6">
    <source>
        <dbReference type="SAM" id="Phobius"/>
    </source>
</evidence>
<keyword evidence="6" id="KW-1133">Transmembrane helix</keyword>
<evidence type="ECO:0000256" key="1">
    <source>
        <dbReference type="ARBA" id="ARBA00001974"/>
    </source>
</evidence>
<comment type="cofactor">
    <cofactor evidence="1">
        <name>FAD</name>
        <dbReference type="ChEBI" id="CHEBI:57692"/>
    </cofactor>
</comment>
<keyword evidence="3" id="KW-0285">Flavoprotein</keyword>
<dbReference type="PRINTS" id="PR00411">
    <property type="entry name" value="PNDRDTASEI"/>
</dbReference>
<keyword evidence="4" id="KW-0274">FAD</keyword>
<organism evidence="8 9">
    <name type="scientific">Colwellia echini</name>
    <dbReference type="NCBI Taxonomy" id="1982103"/>
    <lineage>
        <taxon>Bacteria</taxon>
        <taxon>Pseudomonadati</taxon>
        <taxon>Pseudomonadota</taxon>
        <taxon>Gammaproteobacteria</taxon>
        <taxon>Alteromonadales</taxon>
        <taxon>Colwelliaceae</taxon>
        <taxon>Colwellia</taxon>
    </lineage>
</organism>
<evidence type="ECO:0000256" key="4">
    <source>
        <dbReference type="ARBA" id="ARBA00022827"/>
    </source>
</evidence>
<dbReference type="Pfam" id="PF07992">
    <property type="entry name" value="Pyr_redox_2"/>
    <property type="match status" value="1"/>
</dbReference>
<feature type="transmembrane region" description="Helical" evidence="6">
    <location>
        <begin position="420"/>
        <end position="438"/>
    </location>
</feature>
<proteinExistence type="inferred from homology"/>
<dbReference type="EMBL" id="PJAI02000014">
    <property type="protein sequence ID" value="TYK65063.1"/>
    <property type="molecule type" value="Genomic_DNA"/>
</dbReference>
<dbReference type="PANTHER" id="PTHR42913:SF3">
    <property type="entry name" value="64 KDA MITOCHONDRIAL NADH DEHYDROGENASE (EUROFUNG)"/>
    <property type="match status" value="1"/>
</dbReference>
<comment type="caution">
    <text evidence="8">The sequence shown here is derived from an EMBL/GenBank/DDBJ whole genome shotgun (WGS) entry which is preliminary data.</text>
</comment>
<keyword evidence="5" id="KW-0560">Oxidoreductase</keyword>
<dbReference type="RefSeq" id="WP_101343603.1">
    <property type="nucleotide sequence ID" value="NZ_PJAI02000014.1"/>
</dbReference>
<dbReference type="InterPro" id="IPR023753">
    <property type="entry name" value="FAD/NAD-binding_dom"/>
</dbReference>
<evidence type="ECO:0000256" key="5">
    <source>
        <dbReference type="ARBA" id="ARBA00023002"/>
    </source>
</evidence>
<evidence type="ECO:0000313" key="8">
    <source>
        <dbReference type="EMBL" id="TYK65063.1"/>
    </source>
</evidence>
<dbReference type="InterPro" id="IPR051169">
    <property type="entry name" value="NADH-Q_oxidoreductase"/>
</dbReference>
<keyword evidence="6" id="KW-0472">Membrane</keyword>
<dbReference type="InterPro" id="IPR036188">
    <property type="entry name" value="FAD/NAD-bd_sf"/>
</dbReference>
<sequence length="448" mass="49041">MHIVIIGGGAGGLELASKLGKKRSNKKLRDQVQVTLIDQNDTHLWKPLLHEVATGALDDGVDAVSYRAQAHNCGFDFQLGKVINIDRDTQQVELAPLINSDNEVVLKTRYVPYDYVVFALGSITNDFNVEGISENCIFLDKPSQAMRFHKELLESLLTLDETLKTEPDASLTISIVGAGATGVELSAELFHAVEVLKVYGLSRLTDVHLKVNLIEAGPRILPALPERISANANFELSALGVSVLTNTRVVKGQADGFVKDDGELIASNMMVWAAGVKAPDFMSNIGGLETNRVNQLLVKPTLQTLTDEHIFAIGDCASLPLEPNEIIPTNSRQRMVPPTAQAAHQMASLAFKNLTQIMNTNQPSSDSLKSFKYKDYGSLVSLSHYSTVGSLMGGLSKGSMMIEGRLARIMYVSLYRMHQLALFGFFKMVLIAISGRINKVIRPRLKLH</sequence>
<comment type="similarity">
    <text evidence="2">Belongs to the NADH dehydrogenase family.</text>
</comment>
<dbReference type="Gene3D" id="3.50.50.100">
    <property type="match status" value="1"/>
</dbReference>
<dbReference type="PANTHER" id="PTHR42913">
    <property type="entry name" value="APOPTOSIS-INDUCING FACTOR 1"/>
    <property type="match status" value="1"/>
</dbReference>
<keyword evidence="6" id="KW-0812">Transmembrane</keyword>
<protein>
    <submittedName>
        <fullName evidence="8">NAD(P)/FAD-dependent oxidoreductase</fullName>
    </submittedName>
</protein>